<dbReference type="InterPro" id="IPR012337">
    <property type="entry name" value="RNaseH-like_sf"/>
</dbReference>
<dbReference type="GO" id="GO:0015074">
    <property type="term" value="P:DNA integration"/>
    <property type="evidence" value="ECO:0007669"/>
    <property type="project" value="InterPro"/>
</dbReference>
<comment type="similarity">
    <text evidence="1">Belongs to the transposase IS21/IS408/IS1162 family.</text>
</comment>
<protein>
    <recommendedName>
        <fullName evidence="2">Integrase catalytic domain-containing protein</fullName>
    </recommendedName>
</protein>
<dbReference type="GO" id="GO:0003676">
    <property type="term" value="F:nucleic acid binding"/>
    <property type="evidence" value="ECO:0007669"/>
    <property type="project" value="InterPro"/>
</dbReference>
<evidence type="ECO:0000313" key="3">
    <source>
        <dbReference type="EMBL" id="RKF38938.1"/>
    </source>
</evidence>
<dbReference type="NCBIfam" id="NF033546">
    <property type="entry name" value="transpos_IS21"/>
    <property type="match status" value="1"/>
</dbReference>
<dbReference type="Pfam" id="PF22483">
    <property type="entry name" value="Mu-transpos_C_2"/>
    <property type="match status" value="1"/>
</dbReference>
<dbReference type="PROSITE" id="PS50994">
    <property type="entry name" value="INTEGRASE"/>
    <property type="match status" value="1"/>
</dbReference>
<evidence type="ECO:0000313" key="4">
    <source>
        <dbReference type="Proteomes" id="UP000286402"/>
    </source>
</evidence>
<comment type="caution">
    <text evidence="3">The sequence shown here is derived from an EMBL/GenBank/DDBJ whole genome shotgun (WGS) entry which is preliminary data.</text>
</comment>
<dbReference type="InterPro" id="IPR054353">
    <property type="entry name" value="IstA-like_C"/>
</dbReference>
<dbReference type="EMBL" id="MCAQ01000006">
    <property type="protein sequence ID" value="RKF38938.1"/>
    <property type="molecule type" value="Genomic_DNA"/>
</dbReference>
<dbReference type="Gene3D" id="3.30.420.10">
    <property type="entry name" value="Ribonuclease H-like superfamily/Ribonuclease H"/>
    <property type="match status" value="1"/>
</dbReference>
<dbReference type="InterPro" id="IPR036397">
    <property type="entry name" value="RNaseH_sf"/>
</dbReference>
<dbReference type="InterPro" id="IPR001584">
    <property type="entry name" value="Integrase_cat-core"/>
</dbReference>
<gene>
    <name evidence="3" type="ORF">BCY89_26695</name>
</gene>
<reference evidence="3 4" key="1">
    <citation type="submission" date="2016-07" db="EMBL/GenBank/DDBJ databases">
        <title>Genome analysis of Sphingobacterium siyangense T12B17.</title>
        <authorList>
            <person name="Xu D."/>
            <person name="Su Y."/>
            <person name="Zheng S."/>
        </authorList>
    </citation>
    <scope>NUCLEOTIDE SEQUENCE [LARGE SCALE GENOMIC DNA]</scope>
    <source>
        <strain evidence="3 4">T12B17</strain>
    </source>
</reference>
<dbReference type="PANTHER" id="PTHR35004">
    <property type="entry name" value="TRANSPOSASE RV3428C-RELATED"/>
    <property type="match status" value="1"/>
</dbReference>
<proteinExistence type="inferred from homology"/>
<organism evidence="3 4">
    <name type="scientific">Sphingobacterium siyangense</name>
    <dbReference type="NCBI Taxonomy" id="459529"/>
    <lineage>
        <taxon>Bacteria</taxon>
        <taxon>Pseudomonadati</taxon>
        <taxon>Bacteroidota</taxon>
        <taxon>Sphingobacteriia</taxon>
        <taxon>Sphingobacteriales</taxon>
        <taxon>Sphingobacteriaceae</taxon>
        <taxon>Sphingobacterium</taxon>
    </lineage>
</organism>
<name>A0A420G190_9SPHI</name>
<sequence>MAGHRIDMLDIQRIIQLKARGESNRSVARLLGINRKTVNEYVLHLKTTGKDFFELEDLDETSLASVLPLPKVFIKPDAYQELSDMFPEFKRSMQSSGFTYLNIWEQYRERYPQGYGYTQFKEHVQKAFAVQHATMHIDHKMGEKLLVDYAGDRLNLTDRASGELHPVELFVCVLAGTGYTYVEASESQGKASFLGSMRRALEFIGGVPKLIITDNLKSAVTRSHRYEPELNRDFKLFALHYGTAVIATRAYKPKDKALVEHAVRLIYQRICFHLKDRVFFDLHSLNVAIRPLLEAYNQRKYQLKQTSREQLFLEHEKLLLSPLPAQPFTLLVHKSATVQKNYHIFLSDDRHYYSVPYQYIGKKVDVRYNEISVEVYYQSKRIASHIRSRKSGGYTTHKSHMPDNHRFMQECSVESFLYWGKSQDTMIHRYLEEVFARRPHPEQAFRSCWGIQRLGKTYGIERLKKACHRAMAFDQYGYKILESILKQGLDKQDLADEPPALPVHENLRGATYYS</sequence>
<evidence type="ECO:0000259" key="2">
    <source>
        <dbReference type="PROSITE" id="PS50994"/>
    </source>
</evidence>
<dbReference type="SUPFAM" id="SSF53098">
    <property type="entry name" value="Ribonuclease H-like"/>
    <property type="match status" value="1"/>
</dbReference>
<dbReference type="AlphaFoldDB" id="A0A420G190"/>
<keyword evidence="4" id="KW-1185">Reference proteome</keyword>
<dbReference type="RefSeq" id="WP_120333787.1">
    <property type="nucleotide sequence ID" value="NZ_MCAQ01000006.1"/>
</dbReference>
<feature type="domain" description="Integrase catalytic" evidence="2">
    <location>
        <begin position="132"/>
        <end position="330"/>
    </location>
</feature>
<accession>A0A420G190</accession>
<dbReference type="Proteomes" id="UP000286402">
    <property type="component" value="Unassembled WGS sequence"/>
</dbReference>
<dbReference type="PANTHER" id="PTHR35004:SF8">
    <property type="entry name" value="TRANSPOSASE RV3428C-RELATED"/>
    <property type="match status" value="1"/>
</dbReference>
<evidence type="ECO:0000256" key="1">
    <source>
        <dbReference type="ARBA" id="ARBA00009277"/>
    </source>
</evidence>